<sequence length="217" mass="24375">MKYILFYLLPLFAFSQADQNISVISAEKLNIVYRGIENPIKIAVPGAKSFKAFAKDSALVKTDSVGNYMLRAGSGNEMKIDIEAIMPDGSILHEEKSFKILGLPMLEAAIDGNVICRICSFELTKQQLIDAKLTVLFPELFYMEPAEAERFEIFIFNKHKTQHIKVEGSKMSAEAIAIIKKSKPGTEIMIHKIWGHIKGLENMWICKLPVIKGKIID</sequence>
<dbReference type="AlphaFoldDB" id="A0A2S1QZD0"/>
<organism evidence="2 3">
    <name type="scientific">Flavobacterium album</name>
    <dbReference type="NCBI Taxonomy" id="2175091"/>
    <lineage>
        <taxon>Bacteria</taxon>
        <taxon>Pseudomonadati</taxon>
        <taxon>Bacteroidota</taxon>
        <taxon>Flavobacteriia</taxon>
        <taxon>Flavobacteriales</taxon>
        <taxon>Flavobacteriaceae</taxon>
        <taxon>Flavobacterium</taxon>
    </lineage>
</organism>
<dbReference type="RefSeq" id="WP_108778437.1">
    <property type="nucleotide sequence ID" value="NZ_CP029186.1"/>
</dbReference>
<accession>A0A2S1QZD0</accession>
<evidence type="ECO:0000259" key="1">
    <source>
        <dbReference type="Pfam" id="PF21602"/>
    </source>
</evidence>
<evidence type="ECO:0000313" key="2">
    <source>
        <dbReference type="EMBL" id="AWH85735.1"/>
    </source>
</evidence>
<protein>
    <recommendedName>
        <fullName evidence="1">Gliding motility-associated protein GldM second immunoglobulin-like domain-containing protein</fullName>
    </recommendedName>
</protein>
<name>A0A2S1QZD0_9FLAO</name>
<dbReference type="InterPro" id="IPR048406">
    <property type="entry name" value="GldM_Ig-like-2"/>
</dbReference>
<keyword evidence="3" id="KW-1185">Reference proteome</keyword>
<proteinExistence type="predicted"/>
<dbReference type="KEGG" id="falb:HYN59_11725"/>
<dbReference type="Proteomes" id="UP000244929">
    <property type="component" value="Chromosome"/>
</dbReference>
<dbReference type="OrthoDB" id="1343429at2"/>
<feature type="domain" description="Gliding motility-associated protein GldM second immunoglobulin-like" evidence="1">
    <location>
        <begin position="23"/>
        <end position="100"/>
    </location>
</feature>
<dbReference type="EMBL" id="CP029186">
    <property type="protein sequence ID" value="AWH85735.1"/>
    <property type="molecule type" value="Genomic_DNA"/>
</dbReference>
<evidence type="ECO:0000313" key="3">
    <source>
        <dbReference type="Proteomes" id="UP000244929"/>
    </source>
</evidence>
<reference evidence="2 3" key="1">
    <citation type="submission" date="2018-04" db="EMBL/GenBank/DDBJ databases">
        <title>Genome sequencing of Flavobacterium sp. HYN0059.</title>
        <authorList>
            <person name="Yi H."/>
            <person name="Baek C."/>
        </authorList>
    </citation>
    <scope>NUCLEOTIDE SEQUENCE [LARGE SCALE GENOMIC DNA]</scope>
    <source>
        <strain evidence="2 3">HYN0059</strain>
    </source>
</reference>
<gene>
    <name evidence="2" type="ORF">HYN59_11725</name>
</gene>
<dbReference type="Pfam" id="PF21602">
    <property type="entry name" value="GldM_3rd"/>
    <property type="match status" value="1"/>
</dbReference>